<dbReference type="Gene3D" id="3.30.830.10">
    <property type="entry name" value="Metalloenzyme, LuxS/M16 peptidase-like"/>
    <property type="match status" value="2"/>
</dbReference>
<evidence type="ECO:0000259" key="7">
    <source>
        <dbReference type="Pfam" id="PF05193"/>
    </source>
</evidence>
<proteinExistence type="inferred from homology"/>
<feature type="domain" description="Peptidase M16 N-terminal" evidence="6">
    <location>
        <begin position="59"/>
        <end position="203"/>
    </location>
</feature>
<keyword evidence="8" id="KW-0645">Protease</keyword>
<organism evidence="8 9">
    <name type="scientific">Pseudovibrio ascidiaceicola</name>
    <dbReference type="NCBI Taxonomy" id="285279"/>
    <lineage>
        <taxon>Bacteria</taxon>
        <taxon>Pseudomonadati</taxon>
        <taxon>Pseudomonadota</taxon>
        <taxon>Alphaproteobacteria</taxon>
        <taxon>Hyphomicrobiales</taxon>
        <taxon>Stappiaceae</taxon>
        <taxon>Pseudovibrio</taxon>
    </lineage>
</organism>
<keyword evidence="3" id="KW-0378">Hydrolase</keyword>
<dbReference type="InterPro" id="IPR011765">
    <property type="entry name" value="Pept_M16_N"/>
</dbReference>
<evidence type="ECO:0000256" key="5">
    <source>
        <dbReference type="SAM" id="SignalP"/>
    </source>
</evidence>
<dbReference type="RefSeq" id="WP_093517536.1">
    <property type="nucleotide sequence ID" value="NZ_FOSK01000002.1"/>
</dbReference>
<dbReference type="SUPFAM" id="SSF63411">
    <property type="entry name" value="LuxS/MPP-like metallohydrolase"/>
    <property type="match status" value="2"/>
</dbReference>
<dbReference type="InterPro" id="IPR001431">
    <property type="entry name" value="Pept_M16_Zn_BS"/>
</dbReference>
<gene>
    <name evidence="8" type="ORF">SAMN04488518_102325</name>
</gene>
<reference evidence="8 9" key="1">
    <citation type="submission" date="2016-10" db="EMBL/GenBank/DDBJ databases">
        <authorList>
            <person name="Varghese N."/>
            <person name="Submissions S."/>
        </authorList>
    </citation>
    <scope>NUCLEOTIDE SEQUENCE [LARGE SCALE GENOMIC DNA]</scope>
    <source>
        <strain evidence="8 9">DSM 16392</strain>
    </source>
</reference>
<dbReference type="EMBL" id="FOSK01000002">
    <property type="protein sequence ID" value="SFK13610.1"/>
    <property type="molecule type" value="Genomic_DNA"/>
</dbReference>
<dbReference type="GO" id="GO:0008233">
    <property type="term" value="F:peptidase activity"/>
    <property type="evidence" value="ECO:0007669"/>
    <property type="project" value="UniProtKB-KW"/>
</dbReference>
<evidence type="ECO:0000256" key="4">
    <source>
        <dbReference type="RuleBase" id="RU004447"/>
    </source>
</evidence>
<dbReference type="InterPro" id="IPR011249">
    <property type="entry name" value="Metalloenz_LuxS/M16"/>
</dbReference>
<evidence type="ECO:0000256" key="3">
    <source>
        <dbReference type="ARBA" id="ARBA00023049"/>
    </source>
</evidence>
<keyword evidence="9" id="KW-1185">Reference proteome</keyword>
<dbReference type="Proteomes" id="UP000199598">
    <property type="component" value="Unassembled WGS sequence"/>
</dbReference>
<dbReference type="Pfam" id="PF05193">
    <property type="entry name" value="Peptidase_M16_C"/>
    <property type="match status" value="1"/>
</dbReference>
<dbReference type="InterPro" id="IPR050361">
    <property type="entry name" value="MPP/UQCRC_Complex"/>
</dbReference>
<dbReference type="PROSITE" id="PS00143">
    <property type="entry name" value="INSULINASE"/>
    <property type="match status" value="1"/>
</dbReference>
<evidence type="ECO:0000256" key="1">
    <source>
        <dbReference type="ARBA" id="ARBA00001947"/>
    </source>
</evidence>
<protein>
    <submittedName>
        <fullName evidence="8">Zinc protease</fullName>
    </submittedName>
</protein>
<feature type="domain" description="Peptidase M16 C-terminal" evidence="7">
    <location>
        <begin position="213"/>
        <end position="395"/>
    </location>
</feature>
<evidence type="ECO:0000313" key="9">
    <source>
        <dbReference type="Proteomes" id="UP000199598"/>
    </source>
</evidence>
<comment type="caution">
    <text evidence="8">The sequence shown here is derived from an EMBL/GenBank/DDBJ whole genome shotgun (WGS) entry which is preliminary data.</text>
</comment>
<evidence type="ECO:0000313" key="8">
    <source>
        <dbReference type="EMBL" id="SFK13610.1"/>
    </source>
</evidence>
<keyword evidence="5" id="KW-0732">Signal</keyword>
<feature type="chain" id="PRO_5046175015" evidence="5">
    <location>
        <begin position="20"/>
        <end position="469"/>
    </location>
</feature>
<dbReference type="GO" id="GO:0006508">
    <property type="term" value="P:proteolysis"/>
    <property type="evidence" value="ECO:0007669"/>
    <property type="project" value="UniProtKB-KW"/>
</dbReference>
<dbReference type="PANTHER" id="PTHR11851">
    <property type="entry name" value="METALLOPROTEASE"/>
    <property type="match status" value="1"/>
</dbReference>
<evidence type="ECO:0000256" key="2">
    <source>
        <dbReference type="ARBA" id="ARBA00007261"/>
    </source>
</evidence>
<comment type="cofactor">
    <cofactor evidence="1">
        <name>Zn(2+)</name>
        <dbReference type="ChEBI" id="CHEBI:29105"/>
    </cofactor>
</comment>
<dbReference type="InterPro" id="IPR007863">
    <property type="entry name" value="Peptidase_M16_C"/>
</dbReference>
<name>A0A1I3X203_9HYPH</name>
<dbReference type="Pfam" id="PF00675">
    <property type="entry name" value="Peptidase_M16"/>
    <property type="match status" value="1"/>
</dbReference>
<dbReference type="PANTHER" id="PTHR11851:SF49">
    <property type="entry name" value="MITOCHONDRIAL-PROCESSING PEPTIDASE SUBUNIT ALPHA"/>
    <property type="match status" value="1"/>
</dbReference>
<evidence type="ECO:0000259" key="6">
    <source>
        <dbReference type="Pfam" id="PF00675"/>
    </source>
</evidence>
<feature type="signal peptide" evidence="5">
    <location>
        <begin position="1"/>
        <end position="19"/>
    </location>
</feature>
<comment type="similarity">
    <text evidence="2 4">Belongs to the peptidase M16 family.</text>
</comment>
<keyword evidence="3" id="KW-0482">Metalloprotease</keyword>
<accession>A0A1I3X203</accession>
<sequence>MTGRSLALKALALSLVVFASPVLPVAADTTGKASIEDFSKIHIGGTDVSQTTLDNGLQVVIIPDRRAPIVTHMVWYRVGGADEKPGKSGIAHFLEHLMFKGTKNTPEGEFSQKVAQVGGQENAFTSQDYTAYYQQVAKEHLEMVMGYEADRMSNLILTEKQVDPERDVVLEERSQRVDRSPAARLSETFDQVLFPNSPYGIPVIGWKDEIQALNKADAIAFYDKYYTPNNAILIVAGDVTSEDVLALAKKTYGKVEQRADPGPRDRPHVQIVPGNREVRLQSDQVAQPSLQHGWIVPSSTTAEPSDSEALEVLSDILGGGANSRLYKALVIEGEVATSAGAWYQSTALDDTRFILYTSPKDGVELEELEKRALAIVNDVLENGVTAEEVERSKRSMLASAIYAQDKQDVLARIFGTALTTGGSVEKVQTWPARIAKVTPEQVQAVAQKYLSETSVASYLMPAAKPENAE</sequence>